<name>A0A1F7WUP5_9BACT</name>
<gene>
    <name evidence="2" type="ORF">A2008_04930</name>
</gene>
<reference evidence="2 3" key="1">
    <citation type="journal article" date="2016" name="Nat. Commun.">
        <title>Thousands of microbial genomes shed light on interconnected biogeochemical processes in an aquifer system.</title>
        <authorList>
            <person name="Anantharaman K."/>
            <person name="Brown C.T."/>
            <person name="Hug L.A."/>
            <person name="Sharon I."/>
            <person name="Castelle C.J."/>
            <person name="Probst A.J."/>
            <person name="Thomas B.C."/>
            <person name="Singh A."/>
            <person name="Wilkins M.J."/>
            <person name="Karaoz U."/>
            <person name="Brodie E.L."/>
            <person name="Williams K.H."/>
            <person name="Hubbard S.S."/>
            <person name="Banfield J.F."/>
        </authorList>
    </citation>
    <scope>NUCLEOTIDE SEQUENCE [LARGE SCALE GENOMIC DNA]</scope>
</reference>
<dbReference type="Proteomes" id="UP000178735">
    <property type="component" value="Unassembled WGS sequence"/>
</dbReference>
<dbReference type="InterPro" id="IPR050312">
    <property type="entry name" value="IolE/XylAMocC-like"/>
</dbReference>
<sequence length="274" mass="30853">MFKDGLKIPLFANIKITDIGKRFRLFRELGVFPEVYVDSDSLSTLSPIEINELKGLFAQNSMLSTVHAPFWDLSLGSVDREVRELSVKRIAAAVDFAKSLNSRNVVFHSGYTETSYLSSPKADWNNRLFASLAEILDYAGSFGVRVSLENVYEPAPDIFVQACENFKKQDLGLCFDCGHFNVFAKTPLEDWLKAVAPYLRAIHVHSNHGTADEHLAVDGGNIDFEKVFRILAEKKAAPLITIENKIDNYLVESVKILRSEKYFRLLNSLMPDIA</sequence>
<dbReference type="PANTHER" id="PTHR12110">
    <property type="entry name" value="HYDROXYPYRUVATE ISOMERASE"/>
    <property type="match status" value="1"/>
</dbReference>
<evidence type="ECO:0000313" key="3">
    <source>
        <dbReference type="Proteomes" id="UP000178735"/>
    </source>
</evidence>
<dbReference type="SUPFAM" id="SSF51658">
    <property type="entry name" value="Xylose isomerase-like"/>
    <property type="match status" value="1"/>
</dbReference>
<dbReference type="InterPro" id="IPR036237">
    <property type="entry name" value="Xyl_isomerase-like_sf"/>
</dbReference>
<dbReference type="STRING" id="1817813.A2008_04930"/>
<dbReference type="AlphaFoldDB" id="A0A1F7WUP5"/>
<comment type="caution">
    <text evidence="2">The sequence shown here is derived from an EMBL/GenBank/DDBJ whole genome shotgun (WGS) entry which is preliminary data.</text>
</comment>
<evidence type="ECO:0000313" key="2">
    <source>
        <dbReference type="EMBL" id="OGM06159.1"/>
    </source>
</evidence>
<dbReference type="Pfam" id="PF01261">
    <property type="entry name" value="AP_endonuc_2"/>
    <property type="match status" value="1"/>
</dbReference>
<dbReference type="Gene3D" id="3.20.20.150">
    <property type="entry name" value="Divalent-metal-dependent TIM barrel enzymes"/>
    <property type="match status" value="1"/>
</dbReference>
<evidence type="ECO:0000259" key="1">
    <source>
        <dbReference type="Pfam" id="PF01261"/>
    </source>
</evidence>
<dbReference type="InterPro" id="IPR013022">
    <property type="entry name" value="Xyl_isomerase-like_TIM-brl"/>
</dbReference>
<dbReference type="EMBL" id="MGFH01000078">
    <property type="protein sequence ID" value="OGM06159.1"/>
    <property type="molecule type" value="Genomic_DNA"/>
</dbReference>
<accession>A0A1F7WUP5</accession>
<proteinExistence type="predicted"/>
<feature type="domain" description="Xylose isomerase-like TIM barrel" evidence="1">
    <location>
        <begin position="41"/>
        <end position="258"/>
    </location>
</feature>
<organism evidence="2 3">
    <name type="scientific">Candidatus Wallbacteria bacterium GWC2_49_35</name>
    <dbReference type="NCBI Taxonomy" id="1817813"/>
    <lineage>
        <taxon>Bacteria</taxon>
        <taxon>Candidatus Walliibacteriota</taxon>
    </lineage>
</organism>
<protein>
    <recommendedName>
        <fullName evidence="1">Xylose isomerase-like TIM barrel domain-containing protein</fullName>
    </recommendedName>
</protein>